<proteinExistence type="inferred from homology"/>
<dbReference type="VEuPathDB" id="FungiDB:HpaG803990"/>
<dbReference type="GO" id="GO:0042545">
    <property type="term" value="P:cell wall modification"/>
    <property type="evidence" value="ECO:0007669"/>
    <property type="project" value="UniProtKB-UniRule"/>
</dbReference>
<name>M4BCH4_HYAAE</name>
<dbReference type="PANTHER" id="PTHR31321">
    <property type="entry name" value="ACYL-COA THIOESTER HYDROLASE YBHC-RELATED"/>
    <property type="match status" value="1"/>
</dbReference>
<evidence type="ECO:0000313" key="13">
    <source>
        <dbReference type="EnsemblProtists" id="HpaP803990"/>
    </source>
</evidence>
<dbReference type="PANTHER" id="PTHR31321:SF57">
    <property type="entry name" value="PECTINESTERASE 53-RELATED"/>
    <property type="match status" value="1"/>
</dbReference>
<dbReference type="EnsemblProtists" id="HpaT804003">
    <property type="protein sequence ID" value="HpaP804003"/>
    <property type="gene ID" value="HpaG804003"/>
</dbReference>
<dbReference type="GO" id="GO:0005576">
    <property type="term" value="C:extracellular region"/>
    <property type="evidence" value="ECO:0007669"/>
    <property type="project" value="UniProtKB-SubCell"/>
</dbReference>
<evidence type="ECO:0000256" key="3">
    <source>
        <dbReference type="ARBA" id="ARBA00008891"/>
    </source>
</evidence>
<comment type="pathway">
    <text evidence="2 11">Glycan metabolism; pectin degradation; 2-dehydro-3-deoxy-D-gluconate from pectin: step 1/5.</text>
</comment>
<comment type="subcellular location">
    <subcellularLocation>
        <location evidence="1">Secreted</location>
    </subcellularLocation>
</comment>
<evidence type="ECO:0000259" key="12">
    <source>
        <dbReference type="Pfam" id="PF01095"/>
    </source>
</evidence>
<evidence type="ECO:0000256" key="7">
    <source>
        <dbReference type="ARBA" id="ARBA00022801"/>
    </source>
</evidence>
<dbReference type="EMBL" id="JH598136">
    <property type="status" value="NOT_ANNOTATED_CDS"/>
    <property type="molecule type" value="Genomic_DNA"/>
</dbReference>
<dbReference type="InterPro" id="IPR033131">
    <property type="entry name" value="Pectinesterase_Asp_AS"/>
</dbReference>
<sequence length="305" mass="32971">MTMIAANPIKCSGPNARIKPPAGAIVVDAAGDPKDGKSCRTMNDAVAKLDLSSKEEQTIFVLSGVYEEQVLIPHLKGKLVLQGTTCDAMSYAKNQATITYKLSQKDLPKEVKSDHNAMTSAMRFKADNVKVYNLNIANTAGNVGQAVAATVDGTNYGFYGCKFTGYQDTLLTKKGLILFANSYISGAVDFIFGSKAVAWFEHCDIDSIGAGYITANGRASDDMDSYYVFNHANVYSSKKGYEPGMSYLGRPWRPFARVVFQNSELSDVVNAAGWSDWNGDSTDDVEFAEFNNTGPVDSSFGSQGH</sequence>
<dbReference type="InterPro" id="IPR012334">
    <property type="entry name" value="Pectin_lyas_fold"/>
</dbReference>
<dbReference type="EC" id="3.1.1.11" evidence="4 11"/>
<dbReference type="eggNOG" id="ENOG502QVK0">
    <property type="taxonomic scope" value="Eukaryota"/>
</dbReference>
<keyword evidence="14" id="KW-1185">Reference proteome</keyword>
<dbReference type="OMA" id="NEGRQIY"/>
<keyword evidence="6" id="KW-0732">Signal</keyword>
<evidence type="ECO:0000256" key="8">
    <source>
        <dbReference type="ARBA" id="ARBA00023085"/>
    </source>
</evidence>
<dbReference type="GO" id="GO:0030599">
    <property type="term" value="F:pectinesterase activity"/>
    <property type="evidence" value="ECO:0007669"/>
    <property type="project" value="UniProtKB-UniRule"/>
</dbReference>
<dbReference type="STRING" id="559515.M4BCH4"/>
<accession>M4BCH4</accession>
<evidence type="ECO:0000256" key="10">
    <source>
        <dbReference type="PROSITE-ProRule" id="PRU10040"/>
    </source>
</evidence>
<feature type="domain" description="Pectinesterase catalytic" evidence="12">
    <location>
        <begin position="35"/>
        <end position="296"/>
    </location>
</feature>
<keyword evidence="5" id="KW-0964">Secreted</keyword>
<comment type="catalytic activity">
    <reaction evidence="9 11">
        <text>[(1-&gt;4)-alpha-D-galacturonosyl methyl ester](n) + n H2O = [(1-&gt;4)-alpha-D-galacturonosyl](n) + n methanol + n H(+)</text>
        <dbReference type="Rhea" id="RHEA:22380"/>
        <dbReference type="Rhea" id="RHEA-COMP:14570"/>
        <dbReference type="Rhea" id="RHEA-COMP:14573"/>
        <dbReference type="ChEBI" id="CHEBI:15377"/>
        <dbReference type="ChEBI" id="CHEBI:15378"/>
        <dbReference type="ChEBI" id="CHEBI:17790"/>
        <dbReference type="ChEBI" id="CHEBI:140522"/>
        <dbReference type="ChEBI" id="CHEBI:140523"/>
        <dbReference type="EC" id="3.1.1.11"/>
    </reaction>
</comment>
<protein>
    <recommendedName>
        <fullName evidence="4 11">Pectinesterase</fullName>
        <ecNumber evidence="4 11">3.1.1.11</ecNumber>
    </recommendedName>
</protein>
<feature type="active site" evidence="10">
    <location>
        <position position="189"/>
    </location>
</feature>
<evidence type="ECO:0000256" key="6">
    <source>
        <dbReference type="ARBA" id="ARBA00022729"/>
    </source>
</evidence>
<dbReference type="UniPathway" id="UPA00545">
    <property type="reaction ID" value="UER00823"/>
</dbReference>
<dbReference type="SUPFAM" id="SSF51126">
    <property type="entry name" value="Pectin lyase-like"/>
    <property type="match status" value="1"/>
</dbReference>
<reference evidence="13" key="2">
    <citation type="submission" date="2015-06" db="UniProtKB">
        <authorList>
            <consortium name="EnsemblProtists"/>
        </authorList>
    </citation>
    <scope>IDENTIFICATION</scope>
    <source>
        <strain evidence="13">Emoy2</strain>
    </source>
</reference>
<evidence type="ECO:0000256" key="5">
    <source>
        <dbReference type="ARBA" id="ARBA00022525"/>
    </source>
</evidence>
<organism evidence="13 14">
    <name type="scientific">Hyaloperonospora arabidopsidis (strain Emoy2)</name>
    <name type="common">Downy mildew agent</name>
    <name type="synonym">Peronospora arabidopsidis</name>
    <dbReference type="NCBI Taxonomy" id="559515"/>
    <lineage>
        <taxon>Eukaryota</taxon>
        <taxon>Sar</taxon>
        <taxon>Stramenopiles</taxon>
        <taxon>Oomycota</taxon>
        <taxon>Peronosporomycetes</taxon>
        <taxon>Peronosporales</taxon>
        <taxon>Peronosporaceae</taxon>
        <taxon>Hyaloperonospora</taxon>
    </lineage>
</organism>
<evidence type="ECO:0000256" key="2">
    <source>
        <dbReference type="ARBA" id="ARBA00005184"/>
    </source>
</evidence>
<dbReference type="PROSITE" id="PS00503">
    <property type="entry name" value="PECTINESTERASE_2"/>
    <property type="match status" value="1"/>
</dbReference>
<evidence type="ECO:0000313" key="14">
    <source>
        <dbReference type="Proteomes" id="UP000011713"/>
    </source>
</evidence>
<keyword evidence="7 11" id="KW-0378">Hydrolase</keyword>
<dbReference type="Proteomes" id="UP000011713">
    <property type="component" value="Unassembled WGS sequence"/>
</dbReference>
<evidence type="ECO:0000256" key="1">
    <source>
        <dbReference type="ARBA" id="ARBA00004613"/>
    </source>
</evidence>
<evidence type="ECO:0000256" key="9">
    <source>
        <dbReference type="ARBA" id="ARBA00047928"/>
    </source>
</evidence>
<dbReference type="Gene3D" id="2.160.20.10">
    <property type="entry name" value="Single-stranded right-handed beta-helix, Pectin lyase-like"/>
    <property type="match status" value="1"/>
</dbReference>
<dbReference type="VEuPathDB" id="FungiDB:HpaG804003"/>
<dbReference type="InterPro" id="IPR011050">
    <property type="entry name" value="Pectin_lyase_fold/virulence"/>
</dbReference>
<dbReference type="InParanoid" id="M4BCH4"/>
<reference evidence="14" key="1">
    <citation type="journal article" date="2010" name="Science">
        <title>Signatures of adaptation to obligate biotrophy in the Hyaloperonospora arabidopsidis genome.</title>
        <authorList>
            <person name="Baxter L."/>
            <person name="Tripathy S."/>
            <person name="Ishaque N."/>
            <person name="Boot N."/>
            <person name="Cabral A."/>
            <person name="Kemen E."/>
            <person name="Thines M."/>
            <person name="Ah-Fong A."/>
            <person name="Anderson R."/>
            <person name="Badejoko W."/>
            <person name="Bittner-Eddy P."/>
            <person name="Boore J.L."/>
            <person name="Chibucos M.C."/>
            <person name="Coates M."/>
            <person name="Dehal P."/>
            <person name="Delehaunty K."/>
            <person name="Dong S."/>
            <person name="Downton P."/>
            <person name="Dumas B."/>
            <person name="Fabro G."/>
            <person name="Fronick C."/>
            <person name="Fuerstenberg S.I."/>
            <person name="Fulton L."/>
            <person name="Gaulin E."/>
            <person name="Govers F."/>
            <person name="Hughes L."/>
            <person name="Humphray S."/>
            <person name="Jiang R.H."/>
            <person name="Judelson H."/>
            <person name="Kamoun S."/>
            <person name="Kyung K."/>
            <person name="Meijer H."/>
            <person name="Minx P."/>
            <person name="Morris P."/>
            <person name="Nelson J."/>
            <person name="Phuntumart V."/>
            <person name="Qutob D."/>
            <person name="Rehmany A."/>
            <person name="Rougon-Cardoso A."/>
            <person name="Ryden P."/>
            <person name="Torto-Alalibo T."/>
            <person name="Studholme D."/>
            <person name="Wang Y."/>
            <person name="Win J."/>
            <person name="Wood J."/>
            <person name="Clifton S.W."/>
            <person name="Rogers J."/>
            <person name="Van den Ackerveken G."/>
            <person name="Jones J.D."/>
            <person name="McDowell J.M."/>
            <person name="Beynon J."/>
            <person name="Tyler B.M."/>
        </authorList>
    </citation>
    <scope>NUCLEOTIDE SEQUENCE [LARGE SCALE GENOMIC DNA]</scope>
    <source>
        <strain evidence="14">Emoy2</strain>
    </source>
</reference>
<evidence type="ECO:0000256" key="4">
    <source>
        <dbReference type="ARBA" id="ARBA00013229"/>
    </source>
</evidence>
<dbReference type="FunFam" id="2.160.20.10:FF:000014">
    <property type="entry name" value="Pectinesterase"/>
    <property type="match status" value="1"/>
</dbReference>
<comment type="similarity">
    <text evidence="3">Belongs to the pectinesterase family.</text>
</comment>
<dbReference type="HOGENOM" id="CLU_012243_1_0_1"/>
<dbReference type="GO" id="GO:0045490">
    <property type="term" value="P:pectin catabolic process"/>
    <property type="evidence" value="ECO:0007669"/>
    <property type="project" value="UniProtKB-UniRule"/>
</dbReference>
<keyword evidence="8 11" id="KW-0063">Aspartyl esterase</keyword>
<dbReference type="AlphaFoldDB" id="M4BCH4"/>
<dbReference type="InterPro" id="IPR000070">
    <property type="entry name" value="Pectinesterase_cat"/>
</dbReference>
<dbReference type="Pfam" id="PF01095">
    <property type="entry name" value="Pectinesterase"/>
    <property type="match status" value="1"/>
</dbReference>
<evidence type="ECO:0000256" key="11">
    <source>
        <dbReference type="RuleBase" id="RU000589"/>
    </source>
</evidence>
<dbReference type="EnsemblProtists" id="HpaT803990">
    <property type="protein sequence ID" value="HpaP803990"/>
    <property type="gene ID" value="HpaG803990"/>
</dbReference>